<dbReference type="SUPFAM" id="SSF48498">
    <property type="entry name" value="Tetracyclin repressor-like, C-terminal domain"/>
    <property type="match status" value="1"/>
</dbReference>
<dbReference type="AlphaFoldDB" id="A0A6J4NNB5"/>
<dbReference type="Gene3D" id="1.10.10.60">
    <property type="entry name" value="Homeodomain-like"/>
    <property type="match status" value="1"/>
</dbReference>
<keyword evidence="1" id="KW-0805">Transcription regulation</keyword>
<dbReference type="PROSITE" id="PS50977">
    <property type="entry name" value="HTH_TETR_2"/>
    <property type="match status" value="1"/>
</dbReference>
<protein>
    <submittedName>
        <fullName evidence="6">Transcriptional regulator, AcrR family</fullName>
    </submittedName>
</protein>
<organism evidence="6">
    <name type="scientific">uncultured Rubrobacteraceae bacterium</name>
    <dbReference type="NCBI Taxonomy" id="349277"/>
    <lineage>
        <taxon>Bacteria</taxon>
        <taxon>Bacillati</taxon>
        <taxon>Actinomycetota</taxon>
        <taxon>Rubrobacteria</taxon>
        <taxon>Rubrobacterales</taxon>
        <taxon>Rubrobacteraceae</taxon>
        <taxon>environmental samples</taxon>
    </lineage>
</organism>
<name>A0A6J4NNB5_9ACTN</name>
<evidence type="ECO:0000256" key="3">
    <source>
        <dbReference type="ARBA" id="ARBA00023163"/>
    </source>
</evidence>
<dbReference type="InterPro" id="IPR036271">
    <property type="entry name" value="Tet_transcr_reg_TetR-rel_C_sf"/>
</dbReference>
<feature type="DNA-binding region" description="H-T-H motif" evidence="4">
    <location>
        <begin position="29"/>
        <end position="48"/>
    </location>
</feature>
<dbReference type="SUPFAM" id="SSF46689">
    <property type="entry name" value="Homeodomain-like"/>
    <property type="match status" value="1"/>
</dbReference>
<dbReference type="GO" id="GO:0003677">
    <property type="term" value="F:DNA binding"/>
    <property type="evidence" value="ECO:0007669"/>
    <property type="project" value="UniProtKB-UniRule"/>
</dbReference>
<dbReference type="EMBL" id="CADCUT010000045">
    <property type="protein sequence ID" value="CAA9392704.1"/>
    <property type="molecule type" value="Genomic_DNA"/>
</dbReference>
<dbReference type="InterPro" id="IPR009057">
    <property type="entry name" value="Homeodomain-like_sf"/>
</dbReference>
<dbReference type="PRINTS" id="PR00455">
    <property type="entry name" value="HTHTETR"/>
</dbReference>
<sequence length="193" mass="21264">MARTKGFEPERALDRAMELFWSRGYEATSLRELLEEMGIGQGSFYGTFGDKHALFLATLDRYREAAEAGAVATLEDGSPKEAIRAVFGGMVDVLAGQEEPRRGCFLANSAVEIAPHDAEVGERISRYLQSLEDAFERTVRRGQATGEIDTRRDPRTLARSLVNNSLGLRVLARTGTDRRTLEDAADAALWPLG</sequence>
<evidence type="ECO:0000313" key="6">
    <source>
        <dbReference type="EMBL" id="CAA9392704.1"/>
    </source>
</evidence>
<evidence type="ECO:0000256" key="2">
    <source>
        <dbReference type="ARBA" id="ARBA00023125"/>
    </source>
</evidence>
<dbReference type="Pfam" id="PF16925">
    <property type="entry name" value="TetR_C_13"/>
    <property type="match status" value="1"/>
</dbReference>
<dbReference type="Pfam" id="PF00440">
    <property type="entry name" value="TetR_N"/>
    <property type="match status" value="1"/>
</dbReference>
<dbReference type="PANTHER" id="PTHR47506">
    <property type="entry name" value="TRANSCRIPTIONAL REGULATORY PROTEIN"/>
    <property type="match status" value="1"/>
</dbReference>
<evidence type="ECO:0000256" key="4">
    <source>
        <dbReference type="PROSITE-ProRule" id="PRU00335"/>
    </source>
</evidence>
<evidence type="ECO:0000259" key="5">
    <source>
        <dbReference type="PROSITE" id="PS50977"/>
    </source>
</evidence>
<dbReference type="InterPro" id="IPR011075">
    <property type="entry name" value="TetR_C"/>
</dbReference>
<keyword evidence="3" id="KW-0804">Transcription</keyword>
<evidence type="ECO:0000256" key="1">
    <source>
        <dbReference type="ARBA" id="ARBA00023015"/>
    </source>
</evidence>
<dbReference type="PANTHER" id="PTHR47506:SF1">
    <property type="entry name" value="HTH-TYPE TRANSCRIPTIONAL REGULATOR YJDC"/>
    <property type="match status" value="1"/>
</dbReference>
<dbReference type="Gene3D" id="1.10.357.10">
    <property type="entry name" value="Tetracycline Repressor, domain 2"/>
    <property type="match status" value="1"/>
</dbReference>
<accession>A0A6J4NNB5</accession>
<proteinExistence type="predicted"/>
<gene>
    <name evidence="6" type="ORF">AVDCRST_MAG03-717</name>
</gene>
<keyword evidence="2 4" id="KW-0238">DNA-binding</keyword>
<feature type="domain" description="HTH tetR-type" evidence="5">
    <location>
        <begin position="6"/>
        <end position="66"/>
    </location>
</feature>
<dbReference type="InterPro" id="IPR001647">
    <property type="entry name" value="HTH_TetR"/>
</dbReference>
<reference evidence="6" key="1">
    <citation type="submission" date="2020-02" db="EMBL/GenBank/DDBJ databases">
        <authorList>
            <person name="Meier V. D."/>
        </authorList>
    </citation>
    <scope>NUCLEOTIDE SEQUENCE</scope>
    <source>
        <strain evidence="6">AVDCRST_MAG03</strain>
    </source>
</reference>